<dbReference type="Proteomes" id="UP001303046">
    <property type="component" value="Unassembled WGS sequence"/>
</dbReference>
<gene>
    <name evidence="3" type="primary">Necator_chrIII.g11307</name>
    <name evidence="3" type="ORF">RB195_010542</name>
</gene>
<keyword evidence="1" id="KW-0175">Coiled coil</keyword>
<proteinExistence type="predicted"/>
<dbReference type="EMBL" id="JAVFWL010000003">
    <property type="protein sequence ID" value="KAK6743344.1"/>
    <property type="molecule type" value="Genomic_DNA"/>
</dbReference>
<feature type="compositionally biased region" description="Basic and acidic residues" evidence="2">
    <location>
        <begin position="25"/>
        <end position="34"/>
    </location>
</feature>
<feature type="coiled-coil region" evidence="1">
    <location>
        <begin position="112"/>
        <end position="146"/>
    </location>
</feature>
<comment type="caution">
    <text evidence="3">The sequence shown here is derived from an EMBL/GenBank/DDBJ whole genome shotgun (WGS) entry which is preliminary data.</text>
</comment>
<accession>A0ABR1CYF1</accession>
<sequence length="156" mass="17102">MATLRVGLKQVTNSCNSPSLGVLQAKKDKSDGKSKATPVITSVHDKENRGTQAAVVVGSSSAQTDISTIKEAPPIAATDLLCEQPSSSYWRGMAEKFEKDIDKELENSFNMSLELDKSYEELENSKNRLKALMEVLDDILDEEEENDANDPSHAEL</sequence>
<evidence type="ECO:0000313" key="3">
    <source>
        <dbReference type="EMBL" id="KAK6743344.1"/>
    </source>
</evidence>
<evidence type="ECO:0000313" key="4">
    <source>
        <dbReference type="Proteomes" id="UP001303046"/>
    </source>
</evidence>
<organism evidence="3 4">
    <name type="scientific">Necator americanus</name>
    <name type="common">Human hookworm</name>
    <dbReference type="NCBI Taxonomy" id="51031"/>
    <lineage>
        <taxon>Eukaryota</taxon>
        <taxon>Metazoa</taxon>
        <taxon>Ecdysozoa</taxon>
        <taxon>Nematoda</taxon>
        <taxon>Chromadorea</taxon>
        <taxon>Rhabditida</taxon>
        <taxon>Rhabditina</taxon>
        <taxon>Rhabditomorpha</taxon>
        <taxon>Strongyloidea</taxon>
        <taxon>Ancylostomatidae</taxon>
        <taxon>Bunostominae</taxon>
        <taxon>Necator</taxon>
    </lineage>
</organism>
<dbReference type="SUPFAM" id="SSF111469">
    <property type="entry name" value="Geminin coiled-coil domain"/>
    <property type="match status" value="1"/>
</dbReference>
<keyword evidence="4" id="KW-1185">Reference proteome</keyword>
<evidence type="ECO:0000256" key="1">
    <source>
        <dbReference type="SAM" id="Coils"/>
    </source>
</evidence>
<evidence type="ECO:0008006" key="5">
    <source>
        <dbReference type="Google" id="ProtNLM"/>
    </source>
</evidence>
<feature type="region of interest" description="Disordered" evidence="2">
    <location>
        <begin position="19"/>
        <end position="40"/>
    </location>
</feature>
<evidence type="ECO:0000256" key="2">
    <source>
        <dbReference type="SAM" id="MobiDB-lite"/>
    </source>
</evidence>
<reference evidence="3 4" key="1">
    <citation type="submission" date="2023-08" db="EMBL/GenBank/DDBJ databases">
        <title>A Necator americanus chromosomal reference genome.</title>
        <authorList>
            <person name="Ilik V."/>
            <person name="Petrzelkova K.J."/>
            <person name="Pardy F."/>
            <person name="Fuh T."/>
            <person name="Niatou-Singa F.S."/>
            <person name="Gouil Q."/>
            <person name="Baker L."/>
            <person name="Ritchie M.E."/>
            <person name="Jex A.R."/>
            <person name="Gazzola D."/>
            <person name="Li H."/>
            <person name="Toshio Fujiwara R."/>
            <person name="Zhan B."/>
            <person name="Aroian R.V."/>
            <person name="Pafco B."/>
            <person name="Schwarz E.M."/>
        </authorList>
    </citation>
    <scope>NUCLEOTIDE SEQUENCE [LARGE SCALE GENOMIC DNA]</scope>
    <source>
        <strain evidence="3 4">Aroian</strain>
        <tissue evidence="3">Whole animal</tissue>
    </source>
</reference>
<name>A0ABR1CYF1_NECAM</name>
<protein>
    <recommendedName>
        <fullName evidence="5">Geminin</fullName>
    </recommendedName>
</protein>